<evidence type="ECO:0000313" key="2">
    <source>
        <dbReference type="Proteomes" id="UP000198651"/>
    </source>
</evidence>
<dbReference type="AlphaFoldDB" id="A0A0S4M3M6"/>
<sequence>MGLRDPPSGFAVIFHTDHLVTKKPIPVAKHGEHGEIKTTANRSTCYYGYAISAYIPLV</sequence>
<gene>
    <name evidence="1" type="ORF">Ark11_1578</name>
</gene>
<reference evidence="2" key="1">
    <citation type="submission" date="2015-11" db="EMBL/GenBank/DDBJ databases">
        <authorList>
            <person name="Seth-Smith H.M.B."/>
        </authorList>
    </citation>
    <scope>NUCLEOTIDE SEQUENCE [LARGE SCALE GENOMIC DNA]</scope>
    <source>
        <strain evidence="2">2013Ark11</strain>
    </source>
</reference>
<dbReference type="Proteomes" id="UP000198651">
    <property type="component" value="Chromosome I"/>
</dbReference>
<dbReference type="STRING" id="1561003.Ark11_1578"/>
<accession>A0A0S4M3M6</accession>
<dbReference type="EMBL" id="LN906597">
    <property type="protein sequence ID" value="CUT18371.1"/>
    <property type="molecule type" value="Genomic_DNA"/>
</dbReference>
<dbReference type="RefSeq" id="WP_157722337.1">
    <property type="nucleotide sequence ID" value="NZ_LN906597.1"/>
</dbReference>
<protein>
    <submittedName>
        <fullName evidence="1">Uncharacterized protein</fullName>
    </submittedName>
</protein>
<keyword evidence="2" id="KW-1185">Reference proteome</keyword>
<proteinExistence type="predicted"/>
<name>A0A0S4M3M6_9BURK</name>
<organism evidence="1 2">
    <name type="scientific">Candidatus Ichthyocystis hellenicum</name>
    <dbReference type="NCBI Taxonomy" id="1561003"/>
    <lineage>
        <taxon>Bacteria</taxon>
        <taxon>Pseudomonadati</taxon>
        <taxon>Pseudomonadota</taxon>
        <taxon>Betaproteobacteria</taxon>
        <taxon>Burkholderiales</taxon>
        <taxon>Candidatus Ichthyocystis</taxon>
    </lineage>
</organism>
<evidence type="ECO:0000313" key="1">
    <source>
        <dbReference type="EMBL" id="CUT18371.1"/>
    </source>
</evidence>